<dbReference type="EMBL" id="CAACVR010000032">
    <property type="protein sequence ID" value="VEU22870.1"/>
    <property type="molecule type" value="Genomic_DNA"/>
</dbReference>
<dbReference type="OrthoDB" id="2544694at2759"/>
<dbReference type="AlphaFoldDB" id="A0A448YPJ9"/>
<dbReference type="InParanoid" id="A0A448YPJ9"/>
<name>A0A448YPJ9_BRENA</name>
<proteinExistence type="predicted"/>
<sequence length="178" mass="19971">MSLIPDLSKPDAANLRPVIFIDEIAKEPTVAYSNESSEMQHVPLTGGFVKSLDPEHFPFDAVIEEGGDDITFLEGIPAVGHLDCNLFLRFKDDPSKRAYVNYSGIVHMGGVSGEIVGEKKSTKMSFQDGYVTCHPKFFMSKNCKAERWVDSKNFLGKGRFLRDENGVLKVQYWLYALE</sequence>
<keyword evidence="2" id="KW-1185">Reference proteome</keyword>
<organism evidence="1 2">
    <name type="scientific">Brettanomyces naardenensis</name>
    <name type="common">Yeast</name>
    <dbReference type="NCBI Taxonomy" id="13370"/>
    <lineage>
        <taxon>Eukaryota</taxon>
        <taxon>Fungi</taxon>
        <taxon>Dikarya</taxon>
        <taxon>Ascomycota</taxon>
        <taxon>Saccharomycotina</taxon>
        <taxon>Pichiomycetes</taxon>
        <taxon>Pichiales</taxon>
        <taxon>Pichiaceae</taxon>
        <taxon>Brettanomyces</taxon>
    </lineage>
</organism>
<dbReference type="Gene3D" id="2.40.160.20">
    <property type="match status" value="1"/>
</dbReference>
<gene>
    <name evidence="1" type="ORF">BRENAR_LOCUS3601</name>
</gene>
<accession>A0A448YPJ9</accession>
<dbReference type="Proteomes" id="UP000290900">
    <property type="component" value="Unassembled WGS sequence"/>
</dbReference>
<dbReference type="Pfam" id="PF11578">
    <property type="entry name" value="DUF3237"/>
    <property type="match status" value="1"/>
</dbReference>
<reference evidence="1 2" key="1">
    <citation type="submission" date="2018-12" db="EMBL/GenBank/DDBJ databases">
        <authorList>
            <person name="Tiukova I."/>
            <person name="Dainat J."/>
        </authorList>
    </citation>
    <scope>NUCLEOTIDE SEQUENCE [LARGE SCALE GENOMIC DNA]</scope>
</reference>
<dbReference type="STRING" id="13370.A0A448YPJ9"/>
<evidence type="ECO:0000313" key="2">
    <source>
        <dbReference type="Proteomes" id="UP000290900"/>
    </source>
</evidence>
<protein>
    <submittedName>
        <fullName evidence="1">DEKNAAC103956</fullName>
    </submittedName>
</protein>
<evidence type="ECO:0000313" key="1">
    <source>
        <dbReference type="EMBL" id="VEU22870.1"/>
    </source>
</evidence>